<protein>
    <submittedName>
        <fullName evidence="1">Uncharacterized protein</fullName>
    </submittedName>
</protein>
<gene>
    <name evidence="1" type="ORF">KIPB_013709</name>
</gene>
<evidence type="ECO:0000313" key="1">
    <source>
        <dbReference type="EMBL" id="GIQ90786.1"/>
    </source>
</evidence>
<sequence>MSLDQLTLVPKESPPVGVLDASAFELLSEQEKRYSLALLCATWAATPVVLDQVSAES</sequence>
<keyword evidence="2" id="KW-1185">Reference proteome</keyword>
<dbReference type="Proteomes" id="UP000265618">
    <property type="component" value="Unassembled WGS sequence"/>
</dbReference>
<name>A0A9K3D9W0_9EUKA</name>
<feature type="non-terminal residue" evidence="1">
    <location>
        <position position="1"/>
    </location>
</feature>
<dbReference type="AlphaFoldDB" id="A0A9K3D9W0"/>
<accession>A0A9K3D9W0</accession>
<organism evidence="1 2">
    <name type="scientific">Kipferlia bialata</name>
    <dbReference type="NCBI Taxonomy" id="797122"/>
    <lineage>
        <taxon>Eukaryota</taxon>
        <taxon>Metamonada</taxon>
        <taxon>Carpediemonas-like organisms</taxon>
        <taxon>Kipferlia</taxon>
    </lineage>
</organism>
<comment type="caution">
    <text evidence="1">The sequence shown here is derived from an EMBL/GenBank/DDBJ whole genome shotgun (WGS) entry which is preliminary data.</text>
</comment>
<dbReference type="EMBL" id="BDIP01006656">
    <property type="protein sequence ID" value="GIQ90786.1"/>
    <property type="molecule type" value="Genomic_DNA"/>
</dbReference>
<evidence type="ECO:0000313" key="2">
    <source>
        <dbReference type="Proteomes" id="UP000265618"/>
    </source>
</evidence>
<proteinExistence type="predicted"/>
<reference evidence="1 2" key="1">
    <citation type="journal article" date="2018" name="PLoS ONE">
        <title>The draft genome of Kipferlia bialata reveals reductive genome evolution in fornicate parasites.</title>
        <authorList>
            <person name="Tanifuji G."/>
            <person name="Takabayashi S."/>
            <person name="Kume K."/>
            <person name="Takagi M."/>
            <person name="Nakayama T."/>
            <person name="Kamikawa R."/>
            <person name="Inagaki Y."/>
            <person name="Hashimoto T."/>
        </authorList>
    </citation>
    <scope>NUCLEOTIDE SEQUENCE [LARGE SCALE GENOMIC DNA]</scope>
    <source>
        <strain evidence="1">NY0173</strain>
    </source>
</reference>